<feature type="region of interest" description="Disordered" evidence="1">
    <location>
        <begin position="631"/>
        <end position="653"/>
    </location>
</feature>
<dbReference type="OrthoDB" id="14911at2759"/>
<dbReference type="GO" id="GO:0032049">
    <property type="term" value="P:cardiolipin biosynthetic process"/>
    <property type="evidence" value="ECO:0007669"/>
    <property type="project" value="UniProtKB-ARBA"/>
</dbReference>
<comment type="caution">
    <text evidence="3">The sequence shown here is derived from an EMBL/GenBank/DDBJ whole genome shotgun (WGS) entry which is preliminary data.</text>
</comment>
<gene>
    <name evidence="3" type="ORF">BESB_071330</name>
</gene>
<dbReference type="GeneID" id="40312059"/>
<dbReference type="InterPro" id="IPR001736">
    <property type="entry name" value="PLipase_D/transphosphatidylase"/>
</dbReference>
<proteinExistence type="predicted"/>
<dbReference type="RefSeq" id="XP_029217990.1">
    <property type="nucleotide sequence ID" value="XM_029365506.1"/>
</dbReference>
<feature type="region of interest" description="Disordered" evidence="1">
    <location>
        <begin position="503"/>
        <end position="605"/>
    </location>
</feature>
<feature type="region of interest" description="Disordered" evidence="1">
    <location>
        <begin position="333"/>
        <end position="372"/>
    </location>
</feature>
<feature type="compositionally biased region" description="Basic and acidic residues" evidence="1">
    <location>
        <begin position="341"/>
        <end position="356"/>
    </location>
</feature>
<dbReference type="EMBL" id="NWUJ01000007">
    <property type="protein sequence ID" value="PFH33981.1"/>
    <property type="molecule type" value="Genomic_DNA"/>
</dbReference>
<dbReference type="SMART" id="SM00155">
    <property type="entry name" value="PLDc"/>
    <property type="match status" value="2"/>
</dbReference>
<evidence type="ECO:0000313" key="3">
    <source>
        <dbReference type="EMBL" id="PFH33981.1"/>
    </source>
</evidence>
<dbReference type="PANTHER" id="PTHR21248">
    <property type="entry name" value="CARDIOLIPIN SYNTHASE"/>
    <property type="match status" value="1"/>
</dbReference>
<dbReference type="PANTHER" id="PTHR21248:SF22">
    <property type="entry name" value="PHOSPHOLIPASE D"/>
    <property type="match status" value="1"/>
</dbReference>
<dbReference type="GO" id="GO:0030572">
    <property type="term" value="F:phosphatidyltransferase activity"/>
    <property type="evidence" value="ECO:0007669"/>
    <property type="project" value="UniProtKB-ARBA"/>
</dbReference>
<keyword evidence="4" id="KW-1185">Reference proteome</keyword>
<organism evidence="3 4">
    <name type="scientific">Besnoitia besnoiti</name>
    <name type="common">Apicomplexan protozoan</name>
    <dbReference type="NCBI Taxonomy" id="94643"/>
    <lineage>
        <taxon>Eukaryota</taxon>
        <taxon>Sar</taxon>
        <taxon>Alveolata</taxon>
        <taxon>Apicomplexa</taxon>
        <taxon>Conoidasida</taxon>
        <taxon>Coccidia</taxon>
        <taxon>Eucoccidiorida</taxon>
        <taxon>Eimeriorina</taxon>
        <taxon>Sarcocystidae</taxon>
        <taxon>Besnoitia</taxon>
    </lineage>
</organism>
<dbReference type="CDD" id="cd09110">
    <property type="entry name" value="PLDc_CLS_1"/>
    <property type="match status" value="1"/>
</dbReference>
<feature type="domain" description="PLD phosphodiesterase" evidence="2">
    <location>
        <begin position="382"/>
        <end position="409"/>
    </location>
</feature>
<feature type="compositionally biased region" description="Basic and acidic residues" evidence="1">
    <location>
        <begin position="858"/>
        <end position="869"/>
    </location>
</feature>
<reference evidence="3 4" key="1">
    <citation type="submission" date="2017-09" db="EMBL/GenBank/DDBJ databases">
        <title>Genome sequencing of Besnoitia besnoiti strain Bb-Ger1.</title>
        <authorList>
            <person name="Schares G."/>
            <person name="Venepally P."/>
            <person name="Lorenzi H.A."/>
        </authorList>
    </citation>
    <scope>NUCLEOTIDE SEQUENCE [LARGE SCALE GENOMIC DNA]</scope>
    <source>
        <strain evidence="3 4">Bb-Ger1</strain>
    </source>
</reference>
<accession>A0A2A9MCD7</accession>
<dbReference type="SUPFAM" id="SSF56024">
    <property type="entry name" value="Phospholipase D/nuclease"/>
    <property type="match status" value="2"/>
</dbReference>
<dbReference type="Gene3D" id="3.30.870.10">
    <property type="entry name" value="Endonuclease Chain A"/>
    <property type="match status" value="3"/>
</dbReference>
<dbReference type="Pfam" id="PF13091">
    <property type="entry name" value="PLDc_2"/>
    <property type="match status" value="1"/>
</dbReference>
<dbReference type="Proteomes" id="UP000224006">
    <property type="component" value="Unassembled WGS sequence"/>
</dbReference>
<evidence type="ECO:0000259" key="2">
    <source>
        <dbReference type="PROSITE" id="PS50035"/>
    </source>
</evidence>
<evidence type="ECO:0000313" key="4">
    <source>
        <dbReference type="Proteomes" id="UP000224006"/>
    </source>
</evidence>
<dbReference type="KEGG" id="bbes:BESB_071330"/>
<dbReference type="STRING" id="94643.A0A2A9MCD7"/>
<evidence type="ECO:0000256" key="1">
    <source>
        <dbReference type="SAM" id="MobiDB-lite"/>
    </source>
</evidence>
<protein>
    <recommendedName>
        <fullName evidence="2">PLD phosphodiesterase domain-containing protein</fullName>
    </recommendedName>
</protein>
<sequence>MHLEKQRWFFRVPRNGDPSSRVCTSQGDKIRTRYADAATREKPRTRLEDSYSPSAARPQTFLGTVCCGRNPRDAVCFCASPLSPSSASATSGSRAASRAPEAELYVPPENWPVDLAAEVRRAVAALRALERRQSAEAPGEFGGGEKEQEPGTPIVHARRNRGFKDEDYARLETQWLWLMQRVKHLGPISRGNCVKIYHEGDKAFASMLGAIKGAKKTVLMESYIFDNSHIGRAIKDALCDAARRGCFVLLVIDWVGSFNMPVAWQDELVEAGVNVVVFNPPLSLLLSGETSPSSSLAYLAGTAERILQCVKGLCGAASPASLAPATAPACGTNSLSPSCARPEESPAEEAAKETDGRPGGARDSGGSKRERGILWSERVGPIPFRDHRKNLIVDGQLAFVGSLNVSQDAVGEQFGGCNHFYDLHVRLRGPAVKALEALMLETVDTANARPVRDRLRAHLARLQRESAARHEAAAEEGLASACRVQGSESDAARCQERRCEAREQKRARGRGWGGGLSQASQGATGASEPVADETTRRVVPSPPSPAGRCPSALSSEASSSSLPPQASAGRAPSCGLSASSSSPDSSSSSALCPAASPSAPRGSSWTGGVGSLLLSPARVLSFFWASSRPAEDAEPASSSGRDAEGGTERRRQRCHAPSLLLGGRCLGQASEAQLAEFGDDYEDDEDDATDVLVQVLESNVLRNERSIQAALKSAIYNASVSLYVTAAYFVPPGFLRRALQSALSRDGVDVNILVSGESDVWGDVYATTYVVRKFLTKKRRHAFLSADWEMDPSFARRVTEFFSALLPSQRWLTPDAYPSTCPEDYEGQPTNARASGGLLPVAFSRTLPGNLPAAPRSAGERTEALRGDNGEGDDAAAVEVPRAAMQEREESWRRQQFWRAIREREGPKGKASVYFLTARHCHAKNIVVDHLWSTIGSFNFDRFSSRRNMEVLLAFLDPTIAAKFEGLYWRQMQDGAAEQMTVEKWNSQTLVKKILCFFCYYITRFAGKNFFDGLSDQRNRAVLNRLLIASYLEDMPSSDLSTAMLWGFQ</sequence>
<feature type="region of interest" description="Disordered" evidence="1">
    <location>
        <begin position="134"/>
        <end position="153"/>
    </location>
</feature>
<dbReference type="AlphaFoldDB" id="A0A2A9MCD7"/>
<name>A0A2A9MCD7_BESBE</name>
<feature type="region of interest" description="Disordered" evidence="1">
    <location>
        <begin position="850"/>
        <end position="874"/>
    </location>
</feature>
<feature type="compositionally biased region" description="Low complexity" evidence="1">
    <location>
        <begin position="550"/>
        <end position="604"/>
    </location>
</feature>
<dbReference type="VEuPathDB" id="ToxoDB:BESB_071330"/>
<feature type="region of interest" description="Disordered" evidence="1">
    <location>
        <begin position="35"/>
        <end position="55"/>
    </location>
</feature>
<feature type="compositionally biased region" description="Basic and acidic residues" evidence="1">
    <location>
        <begin position="35"/>
        <end position="49"/>
    </location>
</feature>
<dbReference type="PROSITE" id="PS50035">
    <property type="entry name" value="PLD"/>
    <property type="match status" value="2"/>
</dbReference>
<feature type="domain" description="PLD phosphodiesterase" evidence="2">
    <location>
        <begin position="917"/>
        <end position="944"/>
    </location>
</feature>
<dbReference type="InterPro" id="IPR025202">
    <property type="entry name" value="PLD-like_dom"/>
</dbReference>